<name>A0ABS1CI12_9GAMM</name>
<evidence type="ECO:0000256" key="2">
    <source>
        <dbReference type="RuleBase" id="RU367036"/>
    </source>
</evidence>
<evidence type="ECO:0000256" key="1">
    <source>
        <dbReference type="ARBA" id="ARBA00008861"/>
    </source>
</evidence>
<evidence type="ECO:0000313" key="6">
    <source>
        <dbReference type="Proteomes" id="UP000748752"/>
    </source>
</evidence>
<gene>
    <name evidence="5" type="ORF">CKO31_09660</name>
</gene>
<organism evidence="5 6">
    <name type="scientific">Thiohalocapsa halophila</name>
    <dbReference type="NCBI Taxonomy" id="69359"/>
    <lineage>
        <taxon>Bacteria</taxon>
        <taxon>Pseudomonadati</taxon>
        <taxon>Pseudomonadota</taxon>
        <taxon>Gammaproteobacteria</taxon>
        <taxon>Chromatiales</taxon>
        <taxon>Chromatiaceae</taxon>
        <taxon>Thiohalocapsa</taxon>
    </lineage>
</organism>
<dbReference type="RefSeq" id="WP_200236506.1">
    <property type="nucleotide sequence ID" value="NZ_NRRV01000020.1"/>
</dbReference>
<evidence type="ECO:0000256" key="3">
    <source>
        <dbReference type="SAM" id="MobiDB-lite"/>
    </source>
</evidence>
<dbReference type="EMBL" id="NRRV01000020">
    <property type="protein sequence ID" value="MBK1631001.1"/>
    <property type="molecule type" value="Genomic_DNA"/>
</dbReference>
<dbReference type="InterPro" id="IPR036568">
    <property type="entry name" value="GGCT-like_sf"/>
</dbReference>
<keyword evidence="6" id="KW-1185">Reference proteome</keyword>
<evidence type="ECO:0000259" key="4">
    <source>
        <dbReference type="Pfam" id="PF06094"/>
    </source>
</evidence>
<comment type="similarity">
    <text evidence="1 2">Belongs to the gamma-glutamylcyclotransferase family.</text>
</comment>
<comment type="caution">
    <text evidence="5">The sequence shown here is derived from an EMBL/GenBank/DDBJ whole genome shotgun (WGS) entry which is preliminary data.</text>
</comment>
<protein>
    <recommendedName>
        <fullName evidence="2">Gamma-glutamylcyclotransferase family protein</fullName>
    </recommendedName>
</protein>
<reference evidence="5 6" key="1">
    <citation type="journal article" date="2020" name="Microorganisms">
        <title>Osmotic Adaptation and Compatible Solute Biosynthesis of Phototrophic Bacteria as Revealed from Genome Analyses.</title>
        <authorList>
            <person name="Imhoff J.F."/>
            <person name="Rahn T."/>
            <person name="Kunzel S."/>
            <person name="Keller A."/>
            <person name="Neulinger S.C."/>
        </authorList>
    </citation>
    <scope>NUCLEOTIDE SEQUENCE [LARGE SCALE GENOMIC DNA]</scope>
    <source>
        <strain evidence="5 6">DSM 6210</strain>
    </source>
</reference>
<dbReference type="CDD" id="cd06661">
    <property type="entry name" value="GGCT_like"/>
    <property type="match status" value="1"/>
</dbReference>
<dbReference type="Pfam" id="PF06094">
    <property type="entry name" value="GGACT"/>
    <property type="match status" value="1"/>
</dbReference>
<accession>A0ABS1CI12</accession>
<dbReference type="Gene3D" id="3.10.490.10">
    <property type="entry name" value="Gamma-glutamyl cyclotransferase-like"/>
    <property type="match status" value="1"/>
</dbReference>
<dbReference type="SUPFAM" id="SSF110857">
    <property type="entry name" value="Gamma-glutamyl cyclotransferase-like"/>
    <property type="match status" value="1"/>
</dbReference>
<dbReference type="PANTHER" id="PTHR12510:SF4">
    <property type="entry name" value="GAMMA-GLUTAMYLAMINECYCLOTRANSFERASE"/>
    <property type="match status" value="1"/>
</dbReference>
<dbReference type="Proteomes" id="UP000748752">
    <property type="component" value="Unassembled WGS sequence"/>
</dbReference>
<evidence type="ECO:0000313" key="5">
    <source>
        <dbReference type="EMBL" id="MBK1631001.1"/>
    </source>
</evidence>
<dbReference type="InterPro" id="IPR013024">
    <property type="entry name" value="GGCT-like"/>
</dbReference>
<dbReference type="InterPro" id="IPR039126">
    <property type="entry name" value="GGACT"/>
</dbReference>
<proteinExistence type="inferred from homology"/>
<feature type="domain" description="Gamma-glutamylcyclotransferase AIG2-like" evidence="4">
    <location>
        <begin position="5"/>
        <end position="114"/>
    </location>
</feature>
<feature type="compositionally biased region" description="Basic residues" evidence="3">
    <location>
        <begin position="125"/>
        <end position="141"/>
    </location>
</feature>
<feature type="region of interest" description="Disordered" evidence="3">
    <location>
        <begin position="110"/>
        <end position="147"/>
    </location>
</feature>
<dbReference type="InterPro" id="IPR009288">
    <property type="entry name" value="AIG2-like_dom"/>
</dbReference>
<dbReference type="PANTHER" id="PTHR12510">
    <property type="entry name" value="TROPONIN C-AKIN-1 PROTEIN"/>
    <property type="match status" value="1"/>
</dbReference>
<sequence length="147" mass="16608">MEHRVFVYGTLLRGEVNHHLLREARFLGSHRTEPRFTLLVLGAYPGLVAGGDTAVFGEVYGVDAAGLRRLDQLEDYPRLYDRRVIATAHGSAWVYLYRGPRRDRVRLAQGDWRQYSRSGGPRGAAARRRRDPKNPSHRRRAAGGAAD</sequence>